<dbReference type="EMBL" id="JANBVO010000039">
    <property type="protein sequence ID" value="KAJ9136614.1"/>
    <property type="molecule type" value="Genomic_DNA"/>
</dbReference>
<protein>
    <submittedName>
        <fullName evidence="2">Uncharacterized protein</fullName>
    </submittedName>
</protein>
<proteinExistence type="predicted"/>
<reference evidence="2" key="1">
    <citation type="submission" date="2022-07" db="EMBL/GenBank/DDBJ databases">
        <title>Fungi with potential for degradation of polypropylene.</title>
        <authorList>
            <person name="Gostincar C."/>
        </authorList>
    </citation>
    <scope>NUCLEOTIDE SEQUENCE</scope>
    <source>
        <strain evidence="2">EXF-13308</strain>
    </source>
</reference>
<evidence type="ECO:0000313" key="2">
    <source>
        <dbReference type="EMBL" id="KAJ9136614.1"/>
    </source>
</evidence>
<accession>A0AA38RGL4</accession>
<keyword evidence="1" id="KW-0732">Signal</keyword>
<comment type="caution">
    <text evidence="2">The sequence shown here is derived from an EMBL/GenBank/DDBJ whole genome shotgun (WGS) entry which is preliminary data.</text>
</comment>
<name>A0AA38RGL4_9PEZI</name>
<evidence type="ECO:0000256" key="1">
    <source>
        <dbReference type="SAM" id="SignalP"/>
    </source>
</evidence>
<dbReference type="AlphaFoldDB" id="A0AA38RGL4"/>
<feature type="signal peptide" evidence="1">
    <location>
        <begin position="1"/>
        <end position="23"/>
    </location>
</feature>
<evidence type="ECO:0000313" key="3">
    <source>
        <dbReference type="Proteomes" id="UP001174694"/>
    </source>
</evidence>
<organism evidence="2 3">
    <name type="scientific">Pleurostoma richardsiae</name>
    <dbReference type="NCBI Taxonomy" id="41990"/>
    <lineage>
        <taxon>Eukaryota</taxon>
        <taxon>Fungi</taxon>
        <taxon>Dikarya</taxon>
        <taxon>Ascomycota</taxon>
        <taxon>Pezizomycotina</taxon>
        <taxon>Sordariomycetes</taxon>
        <taxon>Sordariomycetidae</taxon>
        <taxon>Calosphaeriales</taxon>
        <taxon>Pleurostomataceae</taxon>
        <taxon>Pleurostoma</taxon>
    </lineage>
</organism>
<dbReference type="Proteomes" id="UP001174694">
    <property type="component" value="Unassembled WGS sequence"/>
</dbReference>
<keyword evidence="3" id="KW-1185">Reference proteome</keyword>
<gene>
    <name evidence="2" type="ORF">NKR23_g9748</name>
</gene>
<feature type="chain" id="PRO_5041251915" evidence="1">
    <location>
        <begin position="24"/>
        <end position="413"/>
    </location>
</feature>
<sequence length="413" mass="43938">MLSSSSTWASLALLLLGVRGSFGDSHHTHSPYLNESTIYDHTCTSDITVFDTTTILASTTIPITHYVDVTVPYYVNVTISNTKTAIVSTYITESTTTTLHYTVSVTETDSETVTNTQTTTATVPATITTYTTQTIISTTVDPCPTTCSISVGTVNLFFWPTDRPYTYPSTWVDIALAYTFTSPSVYMVIPTARGTNSLGPAGPSTTSWILALDLNEVSTIVDGTVTRQLTLSDLGTDCPQTAEPSAIATMVDSRCDPILAAPRQVSSWAYPCNACGRFGLFDPPYAVPTVTGGLIGTTTSAQTETTTPVPVETTTVPLQTSTPPVGTLLIIYYLDGTAMATATVPTTGFSFSNDYKLAVARNHANSCIIDLINLDTNLNSDIDIDLANDLTIDTVNDLAINLIDNLGGDGVSD</sequence>